<dbReference type="OrthoDB" id="3205825at2759"/>
<name>A0A395SYY1_9HYPO</name>
<evidence type="ECO:0000259" key="3">
    <source>
        <dbReference type="Pfam" id="PF20150"/>
    </source>
</evidence>
<feature type="domain" description="2EXR" evidence="3">
    <location>
        <begin position="386"/>
        <end position="479"/>
    </location>
</feature>
<keyword evidence="2" id="KW-0472">Membrane</keyword>
<feature type="region of interest" description="Disordered" evidence="1">
    <location>
        <begin position="257"/>
        <end position="282"/>
    </location>
</feature>
<reference evidence="4 5" key="1">
    <citation type="journal article" date="2018" name="PLoS Pathog.">
        <title>Evolution of structural diversity of trichothecenes, a family of toxins produced by plant pathogenic and entomopathogenic fungi.</title>
        <authorList>
            <person name="Proctor R.H."/>
            <person name="McCormick S.P."/>
            <person name="Kim H.S."/>
            <person name="Cardoza R.E."/>
            <person name="Stanley A.M."/>
            <person name="Lindo L."/>
            <person name="Kelly A."/>
            <person name="Brown D.W."/>
            <person name="Lee T."/>
            <person name="Vaughan M.M."/>
            <person name="Alexander N.J."/>
            <person name="Busman M."/>
            <person name="Gutierrez S."/>
        </authorList>
    </citation>
    <scope>NUCLEOTIDE SEQUENCE [LARGE SCALE GENOMIC DNA]</scope>
    <source>
        <strain evidence="4 5">NRRL 20695</strain>
    </source>
</reference>
<proteinExistence type="predicted"/>
<evidence type="ECO:0000256" key="1">
    <source>
        <dbReference type="SAM" id="MobiDB-lite"/>
    </source>
</evidence>
<evidence type="ECO:0000256" key="2">
    <source>
        <dbReference type="SAM" id="Phobius"/>
    </source>
</evidence>
<dbReference type="EMBL" id="PXOG01000100">
    <property type="protein sequence ID" value="RGP77185.1"/>
    <property type="molecule type" value="Genomic_DNA"/>
</dbReference>
<dbReference type="Pfam" id="PF20150">
    <property type="entry name" value="2EXR"/>
    <property type="match status" value="1"/>
</dbReference>
<dbReference type="InterPro" id="IPR045518">
    <property type="entry name" value="2EXR"/>
</dbReference>
<keyword evidence="2" id="KW-0812">Transmembrane</keyword>
<organism evidence="4 5">
    <name type="scientific">Fusarium longipes</name>
    <dbReference type="NCBI Taxonomy" id="694270"/>
    <lineage>
        <taxon>Eukaryota</taxon>
        <taxon>Fungi</taxon>
        <taxon>Dikarya</taxon>
        <taxon>Ascomycota</taxon>
        <taxon>Pezizomycotina</taxon>
        <taxon>Sordariomycetes</taxon>
        <taxon>Hypocreomycetidae</taxon>
        <taxon>Hypocreales</taxon>
        <taxon>Nectriaceae</taxon>
        <taxon>Fusarium</taxon>
    </lineage>
</organism>
<evidence type="ECO:0000313" key="4">
    <source>
        <dbReference type="EMBL" id="RGP77185.1"/>
    </source>
</evidence>
<feature type="compositionally biased region" description="Polar residues" evidence="1">
    <location>
        <begin position="273"/>
        <end position="282"/>
    </location>
</feature>
<accession>A0A395SYY1</accession>
<keyword evidence="5" id="KW-1185">Reference proteome</keyword>
<comment type="caution">
    <text evidence="4">The sequence shown here is derived from an EMBL/GenBank/DDBJ whole genome shotgun (WGS) entry which is preliminary data.</text>
</comment>
<dbReference type="Proteomes" id="UP000266234">
    <property type="component" value="Unassembled WGS sequence"/>
</dbReference>
<gene>
    <name evidence="4" type="ORF">FLONG3_4700</name>
</gene>
<keyword evidence="2" id="KW-1133">Transmembrane helix</keyword>
<feature type="transmembrane region" description="Helical" evidence="2">
    <location>
        <begin position="154"/>
        <end position="171"/>
    </location>
</feature>
<dbReference type="PANTHER" id="PTHR35179:SF1">
    <property type="entry name" value="INTEGRAL MEMBRANE PROTEIN"/>
    <property type="match status" value="1"/>
</dbReference>
<feature type="transmembrane region" description="Helical" evidence="2">
    <location>
        <begin position="72"/>
        <end position="91"/>
    </location>
</feature>
<dbReference type="PANTHER" id="PTHR35179">
    <property type="entry name" value="PROTEIN CBG02620"/>
    <property type="match status" value="1"/>
</dbReference>
<dbReference type="AlphaFoldDB" id="A0A395SYY1"/>
<feature type="transmembrane region" description="Helical" evidence="2">
    <location>
        <begin position="112"/>
        <end position="134"/>
    </location>
</feature>
<feature type="transmembrane region" description="Helical" evidence="2">
    <location>
        <begin position="12"/>
        <end position="30"/>
    </location>
</feature>
<evidence type="ECO:0000313" key="5">
    <source>
        <dbReference type="Proteomes" id="UP000266234"/>
    </source>
</evidence>
<sequence length="713" mass="82024">MSASTSDIKLASMAMGFTLGFGLLTVWEAWKQTRRNRNPLRSTYIYMLWGEIAANLIIAIIGWIFLDGVIGPTVPVLFFILFFWVFQVQLLMQIIVNRISIIAEHRSTISKLKWGTAIIITLVNIAVFVIWIPSHTVPPANDTFVKINDVWDRISKVIILIVDAGLNWYFLRTVKKRLVEQHNLKKYEPLVGFNAKLMVVSILMDGMLIGLMSLPNQVVYIQFHPVAYMVKLNIEMSMAKLITRLAKGENADDYYPSMSHSAQGRSGHRTDDTPWTNGGNNVQLTHRSKIVAGDSDDDLPGVTRNHSGPGIHQRTEFQVTVENGPNHDPFKGGSDTDEIPLTYHTGHPKQQALKHAPIFTFFTFFTAIYPYHLISPPILISDMSTFKRFPDLPRELRDYIWSLAVREDVPGVHIFGDHDKSNPDSRLMVSRGWLGRSFAKPSLHRYFDSFDRDIPRRNVSTYLIDGGLWTACKESRIIMEKRFQPSKWIARDEWDHEETRRREQAMTSNETLKLPSTGRFLGTPFHHLTVLPHRDLFVLQVDDPSDIDWSNITWESSFGLGMLGFHGINHFGIEFDPSWWDPETERWNYSVVSELSDAAYILAQDLTAIWIIDHNLRRKKDAPTFEEETKNNRAADIFYTSDKRLLEVYGWNNWTRTEKTGVDEDYLIEQRSSLEFVKDVEGNIALEFDETGIHPYNSYPYPCYIGILGWDQS</sequence>
<feature type="transmembrane region" description="Helical" evidence="2">
    <location>
        <begin position="42"/>
        <end position="66"/>
    </location>
</feature>
<protein>
    <recommendedName>
        <fullName evidence="3">2EXR domain-containing protein</fullName>
    </recommendedName>
</protein>